<dbReference type="PANTHER" id="PTHR39426:SF1">
    <property type="entry name" value="HOMOLOGY TO DEATH-ON-CURING PROTEIN OF PHAGE P1"/>
    <property type="match status" value="1"/>
</dbReference>
<feature type="domain" description="Fido" evidence="1">
    <location>
        <begin position="7"/>
        <end position="123"/>
    </location>
</feature>
<dbReference type="InterPro" id="IPR053737">
    <property type="entry name" value="Type_II_TA_Toxin"/>
</dbReference>
<dbReference type="Proteomes" id="UP000249185">
    <property type="component" value="Unassembled WGS sequence"/>
</dbReference>
<name>A0A2W5PL35_RHOSU</name>
<proteinExistence type="predicted"/>
<gene>
    <name evidence="2" type="ORF">DI556_22945</name>
</gene>
<dbReference type="Gene3D" id="1.20.120.1870">
    <property type="entry name" value="Fic/DOC protein, Fido domain"/>
    <property type="match status" value="1"/>
</dbReference>
<protein>
    <submittedName>
        <fullName evidence="2">Type II toxin-antitoxin system death-on-curing family toxin</fullName>
    </submittedName>
</protein>
<organism evidence="2 3">
    <name type="scientific">Rhodovulum sulfidophilum</name>
    <name type="common">Rhodobacter sulfidophilus</name>
    <dbReference type="NCBI Taxonomy" id="35806"/>
    <lineage>
        <taxon>Bacteria</taxon>
        <taxon>Pseudomonadati</taxon>
        <taxon>Pseudomonadota</taxon>
        <taxon>Alphaproteobacteria</taxon>
        <taxon>Rhodobacterales</taxon>
        <taxon>Paracoccaceae</taxon>
        <taxon>Rhodovulum</taxon>
    </lineage>
</organism>
<dbReference type="NCBIfam" id="TIGR01550">
    <property type="entry name" value="DOC_P1"/>
    <property type="match status" value="1"/>
</dbReference>
<dbReference type="InterPro" id="IPR003812">
    <property type="entry name" value="Fido"/>
</dbReference>
<accession>A0A2W5PL35</accession>
<sequence length="129" mass="14086">MTEPEWVPIEAVVAIHDRQILRHGGSPGLRDRSGLEAATMRPEHRYTYGAPDLAELAAAYAYGVAEARAFIDGNKRTALVTTLVFLELNGHRFDPGTADGVRIIEDLASSDITEAAFAIWLREGMVPLP</sequence>
<dbReference type="AlphaFoldDB" id="A0A2W5PL35"/>
<dbReference type="PROSITE" id="PS51459">
    <property type="entry name" value="FIDO"/>
    <property type="match status" value="1"/>
</dbReference>
<comment type="caution">
    <text evidence="2">The sequence shown here is derived from an EMBL/GenBank/DDBJ whole genome shotgun (WGS) entry which is preliminary data.</text>
</comment>
<dbReference type="Pfam" id="PF02661">
    <property type="entry name" value="Fic"/>
    <property type="match status" value="1"/>
</dbReference>
<evidence type="ECO:0000259" key="1">
    <source>
        <dbReference type="PROSITE" id="PS51459"/>
    </source>
</evidence>
<evidence type="ECO:0000313" key="2">
    <source>
        <dbReference type="EMBL" id="PZQ45317.1"/>
    </source>
</evidence>
<dbReference type="InterPro" id="IPR006440">
    <property type="entry name" value="Doc"/>
</dbReference>
<evidence type="ECO:0000313" key="3">
    <source>
        <dbReference type="Proteomes" id="UP000249185"/>
    </source>
</evidence>
<dbReference type="PANTHER" id="PTHR39426">
    <property type="entry name" value="HOMOLOGY TO DEATH-ON-CURING PROTEIN OF PHAGE P1"/>
    <property type="match status" value="1"/>
</dbReference>
<dbReference type="EMBL" id="QFPW01000067">
    <property type="protein sequence ID" value="PZQ45317.1"/>
    <property type="molecule type" value="Genomic_DNA"/>
</dbReference>
<dbReference type="PIRSF" id="PIRSF018297">
    <property type="entry name" value="Doc"/>
    <property type="match status" value="1"/>
</dbReference>
<dbReference type="GO" id="GO:0016301">
    <property type="term" value="F:kinase activity"/>
    <property type="evidence" value="ECO:0007669"/>
    <property type="project" value="InterPro"/>
</dbReference>
<reference evidence="2 3" key="1">
    <citation type="submission" date="2017-08" db="EMBL/GenBank/DDBJ databases">
        <title>Infants hospitalized years apart are colonized by the same room-sourced microbial strains.</title>
        <authorList>
            <person name="Brooks B."/>
            <person name="Olm M.R."/>
            <person name="Firek B.A."/>
            <person name="Baker R."/>
            <person name="Thomas B.C."/>
            <person name="Morowitz M.J."/>
            <person name="Banfield J.F."/>
        </authorList>
    </citation>
    <scope>NUCLEOTIDE SEQUENCE [LARGE SCALE GENOMIC DNA]</scope>
    <source>
        <strain evidence="2">S2_005_002_R2_34</strain>
    </source>
</reference>